<evidence type="ECO:0000256" key="1">
    <source>
        <dbReference type="SAM" id="Phobius"/>
    </source>
</evidence>
<dbReference type="Proteomes" id="UP000615989">
    <property type="component" value="Unassembled WGS sequence"/>
</dbReference>
<comment type="caution">
    <text evidence="2">The sequence shown here is derived from an EMBL/GenBank/DDBJ whole genome shotgun (WGS) entry which is preliminary data.</text>
</comment>
<feature type="transmembrane region" description="Helical" evidence="1">
    <location>
        <begin position="20"/>
        <end position="41"/>
    </location>
</feature>
<gene>
    <name evidence="2" type="ORF">GO606_12080</name>
</gene>
<keyword evidence="3" id="KW-1185">Reference proteome</keyword>
<evidence type="ECO:0000313" key="3">
    <source>
        <dbReference type="Proteomes" id="UP000615989"/>
    </source>
</evidence>
<protein>
    <submittedName>
        <fullName evidence="2">Sodium:proline symporter</fullName>
    </submittedName>
</protein>
<keyword evidence="1" id="KW-0472">Membrane</keyword>
<feature type="transmembrane region" description="Helical" evidence="1">
    <location>
        <begin position="108"/>
        <end position="133"/>
    </location>
</feature>
<dbReference type="EMBL" id="WTVG01000032">
    <property type="protein sequence ID" value="NMG25449.1"/>
    <property type="molecule type" value="Genomic_DNA"/>
</dbReference>
<keyword evidence="1" id="KW-0812">Transmembrane</keyword>
<keyword evidence="1" id="KW-1133">Transmembrane helix</keyword>
<sequence>MRTGSSRGGGRARRLVVSGAIAGIVAGVVATGAQLALWWLFSEALPGILFRDARLAAAIVMGPGVLPPPATFDVVVMLVATVVHFALSIVYGVVLAPLAAALDTRRALLAGGVFGLALFVVNMYGFTLVFPWFDVARDWITAAAHVVFGVTAAAFARSRIGA</sequence>
<feature type="transmembrane region" description="Helical" evidence="1">
    <location>
        <begin position="139"/>
        <end position="156"/>
    </location>
</feature>
<reference evidence="2" key="1">
    <citation type="submission" date="2019-12" db="EMBL/GenBank/DDBJ databases">
        <title>Comparative genomics gives insights into the taxonomy of the Azoarcus-Aromatoleum group and reveals separate origins of nif in the plant-associated Azoarcus and non-plant-associated Aromatoleum sub-groups.</title>
        <authorList>
            <person name="Lafos M."/>
            <person name="Maluk M."/>
            <person name="Batista M."/>
            <person name="Junghare M."/>
            <person name="Carmona M."/>
            <person name="Faoro H."/>
            <person name="Cruz L.M."/>
            <person name="Battistoni F."/>
            <person name="De Souza E."/>
            <person name="Pedrosa F."/>
            <person name="Chen W.-M."/>
            <person name="Poole P.S."/>
            <person name="Dixon R.A."/>
            <person name="James E.K."/>
        </authorList>
    </citation>
    <scope>NUCLEOTIDE SEQUENCE</scope>
    <source>
        <strain evidence="2">LuFRes1</strain>
    </source>
</reference>
<organism evidence="2 3">
    <name type="scientific">Aromatoleum anaerobium</name>
    <dbReference type="NCBI Taxonomy" id="182180"/>
    <lineage>
        <taxon>Bacteria</taxon>
        <taxon>Pseudomonadati</taxon>
        <taxon>Pseudomonadota</taxon>
        <taxon>Betaproteobacteria</taxon>
        <taxon>Rhodocyclales</taxon>
        <taxon>Rhodocyclaceae</taxon>
        <taxon>Aromatoleum</taxon>
    </lineage>
</organism>
<evidence type="ECO:0000313" key="2">
    <source>
        <dbReference type="EMBL" id="NMG25449.1"/>
    </source>
</evidence>
<feature type="transmembrane region" description="Helical" evidence="1">
    <location>
        <begin position="74"/>
        <end position="96"/>
    </location>
</feature>
<name>A0ABX1PLP8_9RHOO</name>
<proteinExistence type="predicted"/>
<accession>A0ABX1PLP8</accession>